<organism evidence="3">
    <name type="scientific">Amphimedon queenslandica</name>
    <name type="common">Sponge</name>
    <dbReference type="NCBI Taxonomy" id="400682"/>
    <lineage>
        <taxon>Eukaryota</taxon>
        <taxon>Metazoa</taxon>
        <taxon>Porifera</taxon>
        <taxon>Demospongiae</taxon>
        <taxon>Heteroscleromorpha</taxon>
        <taxon>Haplosclerida</taxon>
        <taxon>Niphatidae</taxon>
        <taxon>Amphimedon</taxon>
    </lineage>
</organism>
<keyword evidence="1" id="KW-0812">Transmembrane</keyword>
<dbReference type="eggNOG" id="KOG2132">
    <property type="taxonomic scope" value="Eukaryota"/>
</dbReference>
<feature type="domain" description="JmjC" evidence="2">
    <location>
        <begin position="134"/>
        <end position="294"/>
    </location>
</feature>
<feature type="transmembrane region" description="Helical" evidence="1">
    <location>
        <begin position="39"/>
        <end position="61"/>
    </location>
</feature>
<evidence type="ECO:0000256" key="1">
    <source>
        <dbReference type="SAM" id="Phobius"/>
    </source>
</evidence>
<dbReference type="OrthoDB" id="47172at2759"/>
<dbReference type="InterPro" id="IPR041667">
    <property type="entry name" value="Cupin_8"/>
</dbReference>
<evidence type="ECO:0000313" key="3">
    <source>
        <dbReference type="EnsemblMetazoa" id="Aqu2.1.32530_001"/>
    </source>
</evidence>
<dbReference type="InParanoid" id="A0A1X7UX26"/>
<dbReference type="Pfam" id="PF13621">
    <property type="entry name" value="Cupin_8"/>
    <property type="match status" value="1"/>
</dbReference>
<protein>
    <recommendedName>
        <fullName evidence="2">JmjC domain-containing protein</fullName>
    </recommendedName>
</protein>
<accession>A0A1X7UX26</accession>
<keyword evidence="1" id="KW-0472">Membrane</keyword>
<dbReference type="InterPro" id="IPR003347">
    <property type="entry name" value="JmjC_dom"/>
</dbReference>
<dbReference type="PANTHER" id="PTHR12461:SF105">
    <property type="entry name" value="HYPOXIA-INDUCIBLE FACTOR 1-ALPHA INHIBITOR"/>
    <property type="match status" value="1"/>
</dbReference>
<dbReference type="InterPro" id="IPR014710">
    <property type="entry name" value="RmlC-like_jellyroll"/>
</dbReference>
<keyword evidence="1" id="KW-1133">Transmembrane helix</keyword>
<evidence type="ECO:0000259" key="2">
    <source>
        <dbReference type="PROSITE" id="PS51184"/>
    </source>
</evidence>
<dbReference type="PROSITE" id="PS51184">
    <property type="entry name" value="JMJC"/>
    <property type="match status" value="1"/>
</dbReference>
<proteinExistence type="predicted"/>
<dbReference type="PANTHER" id="PTHR12461">
    <property type="entry name" value="HYPOXIA-INDUCIBLE FACTOR 1 ALPHA INHIBITOR-RELATED"/>
    <property type="match status" value="1"/>
</dbReference>
<dbReference type="SUPFAM" id="SSF51197">
    <property type="entry name" value="Clavaminate synthase-like"/>
    <property type="match status" value="1"/>
</dbReference>
<dbReference type="AlphaFoldDB" id="A0A1X7UX26"/>
<reference evidence="3" key="1">
    <citation type="submission" date="2017-05" db="UniProtKB">
        <authorList>
            <consortium name="EnsemblMetazoa"/>
        </authorList>
    </citation>
    <scope>IDENTIFICATION</scope>
</reference>
<name>A0A1X7UX26_AMPQE</name>
<dbReference type="EnsemblMetazoa" id="Aqu2.1.32530_001">
    <property type="protein sequence ID" value="Aqu2.1.32530_001"/>
    <property type="gene ID" value="Aqu2.1.32530"/>
</dbReference>
<dbReference type="Gene3D" id="2.60.120.10">
    <property type="entry name" value="Jelly Rolls"/>
    <property type="match status" value="1"/>
</dbReference>
<dbReference type="SMART" id="SM00558">
    <property type="entry name" value="JmjC"/>
    <property type="match status" value="1"/>
</dbReference>
<sequence length="461" mass="53072">MASTRKRNKSTRSDKSSILKGREEIHEAKSSVISPECQIYLTLGGAFLFSCLCTALIWYVFLRERGIEYTTIHTVPVISLPDQEAPFAGAAIKNGEPLIIRNSIINKWHARKLWSPRYLRSKLERLDGNPLPGRYHYLTSDIDQLGEWAFGDVEPIDELLSPNPSRSSINVWIGQPNVIAHTHYDGYHNFYAQLYGTKKFTLLRPTQWPGLYPYPFLHPSHAQAQVNLSRLEDAKEFPLSSRLEVYEVTLEPGDLLYMPPLWFHYVESLSISISVNVWTDSEQSILMEKAFGLPLPLDQVKWHGEHLRAIAGSMLTVSLVDRVCKARECPLTDKYNINETEFKNGGQYFMFKLWQGRYSKLMKRNEIHSSFSSKNGRRNSLLCENSALPSLFFQGISQNLYKAPVEEYLTKITRLMMKLPRDSWELWFGNYVEFVAAQSVDLLDVGLFLKHYDSCSMHFPK</sequence>